<organism evidence="5 6">
    <name type="scientific">Legionella quinlivanii</name>
    <dbReference type="NCBI Taxonomy" id="45073"/>
    <lineage>
        <taxon>Bacteria</taxon>
        <taxon>Pseudomonadati</taxon>
        <taxon>Pseudomonadota</taxon>
        <taxon>Gammaproteobacteria</taxon>
        <taxon>Legionellales</taxon>
        <taxon>Legionellaceae</taxon>
        <taxon>Legionella</taxon>
    </lineage>
</organism>
<feature type="repeat" description="ANK" evidence="3">
    <location>
        <begin position="1201"/>
        <end position="1233"/>
    </location>
</feature>
<feature type="repeat" description="ANK" evidence="3">
    <location>
        <begin position="1337"/>
        <end position="1364"/>
    </location>
</feature>
<dbReference type="EMBL" id="MVJN01000006">
    <property type="protein sequence ID" value="RAP36170.1"/>
    <property type="molecule type" value="Genomic_DNA"/>
</dbReference>
<feature type="repeat" description="ANK" evidence="3">
    <location>
        <begin position="2078"/>
        <end position="2110"/>
    </location>
</feature>
<feature type="repeat" description="ANK" evidence="3">
    <location>
        <begin position="2242"/>
        <end position="2274"/>
    </location>
</feature>
<dbReference type="Pfam" id="PF00023">
    <property type="entry name" value="Ank"/>
    <property type="match status" value="1"/>
</dbReference>
<dbReference type="InterPro" id="IPR002110">
    <property type="entry name" value="Ankyrin_rpt"/>
</dbReference>
<name>A0A364LIE3_9GAMM</name>
<feature type="repeat" description="ANK" evidence="3">
    <location>
        <begin position="1303"/>
        <end position="1335"/>
    </location>
</feature>
<evidence type="ECO:0000313" key="5">
    <source>
        <dbReference type="EMBL" id="RAP36170.1"/>
    </source>
</evidence>
<evidence type="ECO:0000256" key="1">
    <source>
        <dbReference type="ARBA" id="ARBA00022737"/>
    </source>
</evidence>
<accession>A0A364LIE3</accession>
<feature type="compositionally biased region" description="Pro residues" evidence="4">
    <location>
        <begin position="1725"/>
        <end position="1736"/>
    </location>
</feature>
<keyword evidence="2 3" id="KW-0040">ANK repeat</keyword>
<feature type="repeat" description="ANK" evidence="3">
    <location>
        <begin position="2035"/>
        <end position="2067"/>
    </location>
</feature>
<reference evidence="5 6" key="1">
    <citation type="submission" date="2017-02" db="EMBL/GenBank/DDBJ databases">
        <title>Legionella quilivanii strain from human: case report and whole genome sequencing analysis.</title>
        <authorList>
            <person name="Lalancette C."/>
            <person name="Leduc J.-M."/>
            <person name="Levesque S."/>
            <person name="Fournier E."/>
            <person name="Saoud J."/>
            <person name="Faucher S.P."/>
            <person name="Bernard K."/>
            <person name="Martineau C."/>
            <person name="Longtin J."/>
        </authorList>
    </citation>
    <scope>NUCLEOTIDE SEQUENCE [LARGE SCALE GENOMIC DNA]</scope>
    <source>
        <strain evidence="5 6">ID143958</strain>
    </source>
</reference>
<proteinExistence type="predicted"/>
<dbReference type="Proteomes" id="UP000249458">
    <property type="component" value="Unassembled WGS sequence"/>
</dbReference>
<evidence type="ECO:0000256" key="2">
    <source>
        <dbReference type="ARBA" id="ARBA00023043"/>
    </source>
</evidence>
<dbReference type="Pfam" id="PF12796">
    <property type="entry name" value="Ank_2"/>
    <property type="match status" value="6"/>
</dbReference>
<dbReference type="PROSITE" id="PS50088">
    <property type="entry name" value="ANK_REPEAT"/>
    <property type="match status" value="11"/>
</dbReference>
<dbReference type="Gene3D" id="1.25.40.20">
    <property type="entry name" value="Ankyrin repeat-containing domain"/>
    <property type="match status" value="5"/>
</dbReference>
<gene>
    <name evidence="5" type="ORF">B1207_08425</name>
</gene>
<dbReference type="PROSITE" id="PS50297">
    <property type="entry name" value="ANK_REP_REGION"/>
    <property type="match status" value="9"/>
</dbReference>
<feature type="region of interest" description="Disordered" evidence="4">
    <location>
        <begin position="1710"/>
        <end position="1739"/>
    </location>
</feature>
<dbReference type="RefSeq" id="WP_112219549.1">
    <property type="nucleotide sequence ID" value="NZ_MVJN01000006.1"/>
</dbReference>
<dbReference type="SMART" id="SM00248">
    <property type="entry name" value="ANK"/>
    <property type="match status" value="24"/>
</dbReference>
<evidence type="ECO:0000313" key="6">
    <source>
        <dbReference type="Proteomes" id="UP000249458"/>
    </source>
</evidence>
<feature type="repeat" description="ANK" evidence="3">
    <location>
        <begin position="2002"/>
        <end position="2034"/>
    </location>
</feature>
<protein>
    <submittedName>
        <fullName evidence="5">Uncharacterized protein</fullName>
    </submittedName>
</protein>
<dbReference type="InterPro" id="IPR036770">
    <property type="entry name" value="Ankyrin_rpt-contain_sf"/>
</dbReference>
<keyword evidence="1" id="KW-0677">Repeat</keyword>
<evidence type="ECO:0000256" key="4">
    <source>
        <dbReference type="SAM" id="MobiDB-lite"/>
    </source>
</evidence>
<dbReference type="PANTHER" id="PTHR24198:SF165">
    <property type="entry name" value="ANKYRIN REPEAT-CONTAINING PROTEIN-RELATED"/>
    <property type="match status" value="1"/>
</dbReference>
<dbReference type="SUPFAM" id="SSF48403">
    <property type="entry name" value="Ankyrin repeat"/>
    <property type="match status" value="4"/>
</dbReference>
<evidence type="ECO:0000256" key="3">
    <source>
        <dbReference type="PROSITE-ProRule" id="PRU00023"/>
    </source>
</evidence>
<feature type="repeat" description="ANK" evidence="3">
    <location>
        <begin position="1235"/>
        <end position="1263"/>
    </location>
</feature>
<comment type="caution">
    <text evidence="5">The sequence shown here is derived from an EMBL/GenBank/DDBJ whole genome shotgun (WGS) entry which is preliminary data.</text>
</comment>
<dbReference type="PANTHER" id="PTHR24198">
    <property type="entry name" value="ANKYRIN REPEAT AND PROTEIN KINASE DOMAIN-CONTAINING PROTEIN"/>
    <property type="match status" value="1"/>
</dbReference>
<feature type="repeat" description="ANK" evidence="3">
    <location>
        <begin position="1936"/>
        <end position="1968"/>
    </location>
</feature>
<sequence>MNEKKEKNDSQTPLRENLGKAADVIADSARQVNRSAKAVGESIPYVGKISRAATVVSDAAKDTEYGFGESLVCNGLKNVVEVGAGAGVVTWGLVRGAAVGGLAAGGPVPNPYVKGAGAIIGGLTGAKLASDAVAPIVKPLGEVTRNVCHATFGWLNGRNMPASPKAEQKQAAQQQASTNTARYQATNLHSKNTSFQQFICTSNQFNLSYQPRYFAFNNLSMMTWSAQQQAVREFQLRYGFMSPSIESAIYREVSLSTSSWNSAYFQTLGLADFSHVLMATNLVSSFNAYNIANRVYSQMEASGEIGGVASEVSLIENLLNSEAHAVTDHFYLCFPENKMSVSDEWFSQVQHELYNAYHKEKTLPIFSLHINQQGFNYSVLPKALQDTSVGRLIGFLDFWLKGYLNGGIFDEAFLERWHEQENCDDAFLRANMIDLKKYCKEKMPGLAYISLRELESRYGVQYKSSDSAYQQPFMTSFRIISILPKIETIDNMLLPHPDIRIEYSVDLMPDYKQYVDSYLLEHGKYPPEYESNLRCYELFAQEVAEKMPQLQFCKELFKRLGIITVLSYLYVTFEKMGKLPQLPPLKEAAIHPHFPKSLPPIPVRHFQTYPLSIQFNEILERFRQTEGREQSDQLFSELFKFKKAEALPKGIAEKMQASVISLIKEKLSPKLPQGEAVEINEDESERITKAASDYLLNNIRQLHSIIEKAANKMAAGLTREQQAMAKEKALASRIEYVIGAITQKQAILEAEWKKDPRKAQDGILAVIPEDTLVKDKEGKLISLRASIRDNFKAIQQNLDTTKQAAISEIKQKSDSNLADDFAELSKAYEAGLLANKERHEKQAAEAFSQQITALKDLIIKQLEEAIKKIEVNKKAQVDAVPVHLRAANEVQITAFIKGENDRIEGIRQSIELVKLEASEITPGTSPNPEEAIQLLRTRKTELTALINPQVEKFIKEDSEKLKEKYDEEIIKCKQHYTTLSQEQAKNIEAAVAEDIISACYQEALGQLGYYFAHEIKRLTSYLQNIQHLIDCLLSHKEIAENPVSKQYTHSFVSFTSSDLTRKYVGGCAPELPNIKAAPLPHGELFEESLSAAFKAGRQDKVSFQFQGQSYIAYRLRAKDSELVLADSEEHKALDTLAVEAINRINNDAAQAVHLSQESLKTIVDSNGATLMHYASASLNPAILKTIFQANGVEVLRLADKAGNLPVHMAAQSGHVEALRLMLGIAPDLVNAKNKRGLTPLMLAVQHGKQEVMEALQLAGADFNYALPNGLFPLFMAFQKNFRSLALWMMEHVPGLDLNQMIDSRMTSLHLAIQGGEIEAAKELVRRKARPDIRRKSDGYTAFHCAASQGEVELLQIMLAANPDLAVDMPLESKKTALHLAAQAGQLAAVQFLIGKGALIDAQNLEGETPLVLAIKAGQLETAQWLAERAAVNQPNHKKQTASQLAIQYALPAVSDILFRRGEDYHAKDRNGFSSLYFLVRNGDYARVRQLLRKNVNFREMYEGNSLTAIAAQFGHFLIVYALLEKGVAYKTSSSLTLLDCAVMADEIGYLRDNLQEDNDLTALSLKAIQNRAFSCLEYLFKKGQKNSIQTSLLIAAAIESNDEKIASLVFRYCKDIDQPLDTERNYPVHIAIKTGAHRILPLLKERACQFASVNSRQQTAFHLAVKQDDAALLKRLFKLSLPSEWPRDLFLLEEVSADIRKLLSKYEKRQSPSREAAKSKGAPVQPSPAPSKPLPTPVLDKKGRKVIKKFKLHLQKLQFDKALSLFNKEKILLTAFKSTKGASLLQHLIANTYHLTSLQAGEEGLALGNLDSSLEKLLAALNKDGVSPGLFKGDKNVLRAIINANDDATACYRFDVVVKYFPDCIADLISDKIRGLSMLQLASAKSHSLLFTKMDAVCRSAETSDHNGLHEAIKANKYELVKQLLPYYAVNRPNHKGQTALMFAAATGNVALMNLLLKEGARVDQVDLKGNSALHYALEKPSEAAALTLLPLMKTPNQSNRLGITPMMLAAAKESLPVLRYLCESGHSISSVDQSGNNALHYAAMLGKVKSIVYLARQGFDLNQPETPEGTKKLEKSARRTALHLAALNGHVKAVLCLLELKADLEKEDKHGFGVCEYAIYSKNQEMLDFVKLIPLYHSKERNRSLLHAAVTKNNKYALAELILDDVDLNVLDKNGRSALHLACINDARDAAALLLKGGDLVLNDTDRLGYAPIHYAAQLNHVGLIELLAKAGANLNQPASGNGTALHLACQNGKMPAVLELIKHGADLNPINADGLTPAQTALGKGHFRIVRALVQAGDKSISPASFAHLPKERNDELNRALSQYHSVSKVNEGLMMHSFYKSLHKPMQPSAEQLKTNVPS</sequence>
<feature type="repeat" description="ANK" evidence="3">
    <location>
        <begin position="1372"/>
        <end position="1404"/>
    </location>
</feature>
<feature type="repeat" description="ANK" evidence="3">
    <location>
        <begin position="2209"/>
        <end position="2241"/>
    </location>
</feature>